<dbReference type="GO" id="GO:0016020">
    <property type="term" value="C:membrane"/>
    <property type="evidence" value="ECO:0007669"/>
    <property type="project" value="InterPro"/>
</dbReference>
<evidence type="ECO:0000259" key="4">
    <source>
        <dbReference type="Pfam" id="PF03160"/>
    </source>
</evidence>
<name>A0A8T8S963_9BASI</name>
<accession>A0A8T8S963</accession>
<dbReference type="InterPro" id="IPR003644">
    <property type="entry name" value="Calx_beta"/>
</dbReference>
<reference evidence="5" key="2">
    <citation type="journal article" date="2019" name="IMA Fungus">
        <title>Genome sequencing and comparison of five Tilletia species to identify candidate genes for the detection of regulated species infecting wheat.</title>
        <authorList>
            <person name="Nguyen H.D.T."/>
            <person name="Sultana T."/>
            <person name="Kesanakurti P."/>
            <person name="Hambleton S."/>
        </authorList>
    </citation>
    <scope>NUCLEOTIDE SEQUENCE</scope>
    <source>
        <strain evidence="5">DAOMC 238032</strain>
    </source>
</reference>
<dbReference type="EMBL" id="LWDD02004330">
    <property type="protein sequence ID" value="KAE8235381.1"/>
    <property type="molecule type" value="Genomic_DNA"/>
</dbReference>
<proteinExistence type="predicted"/>
<evidence type="ECO:0000256" key="2">
    <source>
        <dbReference type="ARBA" id="ARBA00022737"/>
    </source>
</evidence>
<evidence type="ECO:0000313" key="5">
    <source>
        <dbReference type="EMBL" id="KAE8235381.1"/>
    </source>
</evidence>
<dbReference type="AlphaFoldDB" id="A0A8T8S963"/>
<feature type="domain" description="Calx-beta" evidence="4">
    <location>
        <begin position="41"/>
        <end position="151"/>
    </location>
</feature>
<dbReference type="GO" id="GO:0007154">
    <property type="term" value="P:cell communication"/>
    <property type="evidence" value="ECO:0007669"/>
    <property type="project" value="InterPro"/>
</dbReference>
<evidence type="ECO:0000256" key="1">
    <source>
        <dbReference type="ARBA" id="ARBA00022729"/>
    </source>
</evidence>
<keyword evidence="3" id="KW-0106">Calcium</keyword>
<comment type="caution">
    <text evidence="5">The sequence shown here is derived from an EMBL/GenBank/DDBJ whole genome shotgun (WGS) entry which is preliminary data.</text>
</comment>
<feature type="non-terminal residue" evidence="5">
    <location>
        <position position="151"/>
    </location>
</feature>
<dbReference type="Proteomes" id="UP000077671">
    <property type="component" value="Unassembled WGS sequence"/>
</dbReference>
<gene>
    <name evidence="5" type="ORF">A4X03_0g9797</name>
</gene>
<organism evidence="5 6">
    <name type="scientific">Tilletia caries</name>
    <name type="common">wheat bunt fungus</name>
    <dbReference type="NCBI Taxonomy" id="13290"/>
    <lineage>
        <taxon>Eukaryota</taxon>
        <taxon>Fungi</taxon>
        <taxon>Dikarya</taxon>
        <taxon>Basidiomycota</taxon>
        <taxon>Ustilaginomycotina</taxon>
        <taxon>Exobasidiomycetes</taxon>
        <taxon>Tilletiales</taxon>
        <taxon>Tilletiaceae</taxon>
        <taxon>Tilletia</taxon>
    </lineage>
</organism>
<dbReference type="InterPro" id="IPR038081">
    <property type="entry name" value="CalX-like_sf"/>
</dbReference>
<evidence type="ECO:0000256" key="3">
    <source>
        <dbReference type="ARBA" id="ARBA00022837"/>
    </source>
</evidence>
<dbReference type="Gene3D" id="2.60.40.2030">
    <property type="match status" value="1"/>
</dbReference>
<dbReference type="SUPFAM" id="SSF141072">
    <property type="entry name" value="CalX-like"/>
    <property type="match status" value="1"/>
</dbReference>
<keyword evidence="1" id="KW-0732">Signal</keyword>
<protein>
    <recommendedName>
        <fullName evidence="4">Calx-beta domain-containing protein</fullName>
    </recommendedName>
</protein>
<reference evidence="5" key="1">
    <citation type="submission" date="2016-04" db="EMBL/GenBank/DDBJ databases">
        <authorList>
            <person name="Nguyen H.D."/>
            <person name="Kesanakurti P."/>
            <person name="Cullis J."/>
            <person name="Levesque C.A."/>
            <person name="Hambleton S."/>
        </authorList>
    </citation>
    <scope>NUCLEOTIDE SEQUENCE</scope>
    <source>
        <strain evidence="5">DAOMC 238032</strain>
    </source>
</reference>
<sequence>MGILIGTDTITAVERFIDSLNVERTAMSFLDPSLRPPVASVEADLSEVLEGTGSPTAVTFTISLSKVASSSETIAWQVAGTGSSAANAADFEGARSGTVTFEAGELTKTVTIYVVGDSDFELEERFALSISSPTRSVTMGTASATVAILND</sequence>
<keyword evidence="2" id="KW-0677">Repeat</keyword>
<dbReference type="Pfam" id="PF03160">
    <property type="entry name" value="Calx-beta"/>
    <property type="match status" value="1"/>
</dbReference>
<evidence type="ECO:0000313" key="6">
    <source>
        <dbReference type="Proteomes" id="UP000077671"/>
    </source>
</evidence>